<reference evidence="7" key="2">
    <citation type="journal article" date="2022" name="Hortic Res">
        <title>The genome of Dioscorea zingiberensis sheds light on the biosynthesis, origin and evolution of the medicinally important diosgenin saponins.</title>
        <authorList>
            <person name="Li Y."/>
            <person name="Tan C."/>
            <person name="Li Z."/>
            <person name="Guo J."/>
            <person name="Li S."/>
            <person name="Chen X."/>
            <person name="Wang C."/>
            <person name="Dai X."/>
            <person name="Yang H."/>
            <person name="Song W."/>
            <person name="Hou L."/>
            <person name="Xu J."/>
            <person name="Tong Z."/>
            <person name="Xu A."/>
            <person name="Yuan X."/>
            <person name="Wang W."/>
            <person name="Yang Q."/>
            <person name="Chen L."/>
            <person name="Sun Z."/>
            <person name="Wang K."/>
            <person name="Pan B."/>
            <person name="Chen J."/>
            <person name="Bao Y."/>
            <person name="Liu F."/>
            <person name="Qi X."/>
            <person name="Gang D.R."/>
            <person name="Wen J."/>
            <person name="Li J."/>
        </authorList>
    </citation>
    <scope>NUCLEOTIDE SEQUENCE</scope>
    <source>
        <strain evidence="7">Dzin_1.0</strain>
    </source>
</reference>
<name>A0A9D5CTG9_9LILI</name>
<comment type="similarity">
    <text evidence="2 6">Belongs to the methyltransferase superfamily.</text>
</comment>
<evidence type="ECO:0000313" key="7">
    <source>
        <dbReference type="EMBL" id="KAJ0979551.1"/>
    </source>
</evidence>
<sequence length="154" mass="17699">MDAYVLKKELLKAESRYWNDIIEGYVRVFHLDKMKLRNVMDMRAGFGGFAAALIDLHIDCWVMNVVPTSGPDTLPVVYDRGLIGVNHDWCNIPGILLEMDRILRPGGHAYIRDSRFIIDEVKEITKAMGWRTELRDTAEGPYASRKVLMCQKQL</sequence>
<keyword evidence="4 6" id="KW-0812">Transmembrane</keyword>
<dbReference type="OrthoDB" id="769020at2759"/>
<dbReference type="GO" id="GO:0016020">
    <property type="term" value="C:membrane"/>
    <property type="evidence" value="ECO:0007669"/>
    <property type="project" value="UniProtKB-SubCell"/>
</dbReference>
<dbReference type="GO" id="GO:0005768">
    <property type="term" value="C:endosome"/>
    <property type="evidence" value="ECO:0007669"/>
    <property type="project" value="TreeGrafter"/>
</dbReference>
<keyword evidence="3 6" id="KW-0489">Methyltransferase</keyword>
<comment type="subcellular location">
    <subcellularLocation>
        <location evidence="5">Endomembrane system</location>
        <topology evidence="5">Single-pass membrane protein</topology>
    </subcellularLocation>
    <subcellularLocation>
        <location evidence="1 6">Membrane</location>
        <topology evidence="1 6">Single-pass type II membrane protein</topology>
    </subcellularLocation>
</comment>
<evidence type="ECO:0000256" key="3">
    <source>
        <dbReference type="ARBA" id="ARBA00022603"/>
    </source>
</evidence>
<keyword evidence="4 6" id="KW-0735">Signal-anchor</keyword>
<keyword evidence="8" id="KW-1185">Reference proteome</keyword>
<comment type="caution">
    <text evidence="7">The sequence shown here is derived from an EMBL/GenBank/DDBJ whole genome shotgun (WGS) entry which is preliminary data.</text>
</comment>
<dbReference type="PANTHER" id="PTHR10108:SF1144">
    <property type="entry name" value="METHYLTRANSFERASE PMT10-RELATED"/>
    <property type="match status" value="1"/>
</dbReference>
<dbReference type="GO" id="GO:0032259">
    <property type="term" value="P:methylation"/>
    <property type="evidence" value="ECO:0007669"/>
    <property type="project" value="UniProtKB-KW"/>
</dbReference>
<dbReference type="EC" id="2.1.1.-" evidence="6"/>
<dbReference type="GO" id="GO:0008168">
    <property type="term" value="F:methyltransferase activity"/>
    <property type="evidence" value="ECO:0007669"/>
    <property type="project" value="UniProtKB-UniRule"/>
</dbReference>
<dbReference type="EMBL" id="JAGGNH010000003">
    <property type="protein sequence ID" value="KAJ0979551.1"/>
    <property type="molecule type" value="Genomic_DNA"/>
</dbReference>
<proteinExistence type="inferred from homology"/>
<evidence type="ECO:0000256" key="4">
    <source>
        <dbReference type="ARBA" id="ARBA00022968"/>
    </source>
</evidence>
<protein>
    <recommendedName>
        <fullName evidence="6">Methyltransferase</fullName>
        <ecNumber evidence="6">2.1.1.-</ecNumber>
    </recommendedName>
</protein>
<dbReference type="GO" id="GO:0005802">
    <property type="term" value="C:trans-Golgi network"/>
    <property type="evidence" value="ECO:0007669"/>
    <property type="project" value="TreeGrafter"/>
</dbReference>
<reference evidence="7" key="1">
    <citation type="submission" date="2021-03" db="EMBL/GenBank/DDBJ databases">
        <authorList>
            <person name="Li Z."/>
            <person name="Yang C."/>
        </authorList>
    </citation>
    <scope>NUCLEOTIDE SEQUENCE</scope>
    <source>
        <strain evidence="7">Dzin_1.0</strain>
        <tissue evidence="7">Leaf</tissue>
    </source>
</reference>
<dbReference type="Proteomes" id="UP001085076">
    <property type="component" value="Miscellaneous, Linkage group lg03"/>
</dbReference>
<organism evidence="7 8">
    <name type="scientific">Dioscorea zingiberensis</name>
    <dbReference type="NCBI Taxonomy" id="325984"/>
    <lineage>
        <taxon>Eukaryota</taxon>
        <taxon>Viridiplantae</taxon>
        <taxon>Streptophyta</taxon>
        <taxon>Embryophyta</taxon>
        <taxon>Tracheophyta</taxon>
        <taxon>Spermatophyta</taxon>
        <taxon>Magnoliopsida</taxon>
        <taxon>Liliopsida</taxon>
        <taxon>Dioscoreales</taxon>
        <taxon>Dioscoreaceae</taxon>
        <taxon>Dioscorea</taxon>
    </lineage>
</organism>
<dbReference type="AlphaFoldDB" id="A0A9D5CTG9"/>
<keyword evidence="6" id="KW-0325">Glycoprotein</keyword>
<dbReference type="SUPFAM" id="SSF53335">
    <property type="entry name" value="S-adenosyl-L-methionine-dependent methyltransferases"/>
    <property type="match status" value="1"/>
</dbReference>
<dbReference type="PANTHER" id="PTHR10108">
    <property type="entry name" value="SAM-DEPENDENT METHYLTRANSFERASE"/>
    <property type="match status" value="1"/>
</dbReference>
<dbReference type="Pfam" id="PF03141">
    <property type="entry name" value="Methyltransf_29"/>
    <property type="match status" value="1"/>
</dbReference>
<evidence type="ECO:0000256" key="1">
    <source>
        <dbReference type="ARBA" id="ARBA00004606"/>
    </source>
</evidence>
<evidence type="ECO:0000313" key="8">
    <source>
        <dbReference type="Proteomes" id="UP001085076"/>
    </source>
</evidence>
<accession>A0A9D5CTG9</accession>
<gene>
    <name evidence="7" type="ORF">J5N97_015025</name>
</gene>
<evidence type="ECO:0000256" key="6">
    <source>
        <dbReference type="RuleBase" id="RU366043"/>
    </source>
</evidence>
<evidence type="ECO:0000256" key="5">
    <source>
        <dbReference type="ARBA" id="ARBA00037847"/>
    </source>
</evidence>
<evidence type="ECO:0000256" key="2">
    <source>
        <dbReference type="ARBA" id="ARBA00008361"/>
    </source>
</evidence>
<dbReference type="InterPro" id="IPR029063">
    <property type="entry name" value="SAM-dependent_MTases_sf"/>
</dbReference>
<keyword evidence="6" id="KW-0808">Transferase</keyword>
<dbReference type="InterPro" id="IPR004159">
    <property type="entry name" value="Put_SAM_MeTrfase"/>
</dbReference>